<dbReference type="Pfam" id="PF08869">
    <property type="entry name" value="XisI"/>
    <property type="match status" value="1"/>
</dbReference>
<dbReference type="InterPro" id="IPR014968">
    <property type="entry name" value="XisI"/>
</dbReference>
<protein>
    <submittedName>
        <fullName evidence="1">XisI protein</fullName>
    </submittedName>
</protein>
<organism evidence="1 2">
    <name type="scientific">Leptolyngbya boryana NIES-2135</name>
    <dbReference type="NCBI Taxonomy" id="1973484"/>
    <lineage>
        <taxon>Bacteria</taxon>
        <taxon>Bacillati</taxon>
        <taxon>Cyanobacteriota</taxon>
        <taxon>Cyanophyceae</taxon>
        <taxon>Leptolyngbyales</taxon>
        <taxon>Leptolyngbyaceae</taxon>
        <taxon>Leptolyngbya group</taxon>
        <taxon>Leptolyngbya</taxon>
    </lineage>
</organism>
<dbReference type="EMBL" id="AP018203">
    <property type="protein sequence ID" value="BAY58747.1"/>
    <property type="molecule type" value="Genomic_DNA"/>
</dbReference>
<dbReference type="Gene3D" id="3.30.310.110">
    <property type="entry name" value="XisI-like"/>
    <property type="match status" value="1"/>
</dbReference>
<keyword evidence="2" id="KW-1185">Reference proteome</keyword>
<dbReference type="InterPro" id="IPR035943">
    <property type="entry name" value="XisI-like_sf"/>
</dbReference>
<evidence type="ECO:0000313" key="1">
    <source>
        <dbReference type="EMBL" id="BAY58747.1"/>
    </source>
</evidence>
<dbReference type="AlphaFoldDB" id="A0A1Z4JQ10"/>
<name>A0A1Z4JQ10_LEPBY</name>
<sequence>MEKLEQYRQAIRSLLKEYATNENQDDLETQVIFDQEHDHYQLVSLGWQGQRRFYSCLMHLDIKGGKIWIQRNQTDRLIAQELVEMGVPREDIVLGLQPAYARPDTGYGVA</sequence>
<proteinExistence type="predicted"/>
<reference evidence="1 2" key="1">
    <citation type="submission" date="2017-06" db="EMBL/GenBank/DDBJ databases">
        <title>Genome sequencing of cyanobaciteial culture collection at National Institute for Environmental Studies (NIES).</title>
        <authorList>
            <person name="Hirose Y."/>
            <person name="Shimura Y."/>
            <person name="Fujisawa T."/>
            <person name="Nakamura Y."/>
            <person name="Kawachi M."/>
        </authorList>
    </citation>
    <scope>NUCLEOTIDE SEQUENCE [LARGE SCALE GENOMIC DNA]</scope>
    <source>
        <strain evidence="1 2">NIES-2135</strain>
    </source>
</reference>
<dbReference type="Proteomes" id="UP000217895">
    <property type="component" value="Chromosome"/>
</dbReference>
<dbReference type="CDD" id="cd16382">
    <property type="entry name" value="XisI-like"/>
    <property type="match status" value="1"/>
</dbReference>
<evidence type="ECO:0000313" key="2">
    <source>
        <dbReference type="Proteomes" id="UP000217895"/>
    </source>
</evidence>
<gene>
    <name evidence="1" type="ORF">NIES2135_56210</name>
</gene>
<dbReference type="SUPFAM" id="SSF143847">
    <property type="entry name" value="XisI-like"/>
    <property type="match status" value="1"/>
</dbReference>
<accession>A0A1Z4JQ10</accession>